<dbReference type="Proteomes" id="UP000400849">
    <property type="component" value="Segment"/>
</dbReference>
<accession>A0A5Q2F0D4</accession>
<dbReference type="PROSITE" id="PS51257">
    <property type="entry name" value="PROKAR_LIPOPROTEIN"/>
    <property type="match status" value="1"/>
</dbReference>
<dbReference type="KEGG" id="vg:77924209"/>
<name>A0A5Q2F0D4_9CAUD</name>
<organism evidence="1 2">
    <name type="scientific">Gordonia phage Sixama</name>
    <dbReference type="NCBI Taxonomy" id="2653271"/>
    <lineage>
        <taxon>Viruses</taxon>
        <taxon>Duplodnaviria</taxon>
        <taxon>Heunggongvirae</taxon>
        <taxon>Uroviricota</taxon>
        <taxon>Caudoviricetes</taxon>
        <taxon>Sixamavirus</taxon>
        <taxon>Sixamavirus sixama</taxon>
    </lineage>
</organism>
<evidence type="ECO:0000313" key="2">
    <source>
        <dbReference type="Proteomes" id="UP000400849"/>
    </source>
</evidence>
<proteinExistence type="predicted"/>
<evidence type="ECO:0000313" key="1">
    <source>
        <dbReference type="EMBL" id="QGF20220.1"/>
    </source>
</evidence>
<dbReference type="EMBL" id="MN484601">
    <property type="protein sequence ID" value="QGF20220.1"/>
    <property type="molecule type" value="Genomic_DNA"/>
</dbReference>
<reference evidence="1 2" key="1">
    <citation type="submission" date="2019-09" db="EMBL/GenBank/DDBJ databases">
        <authorList>
            <person name="Christie C.A."/>
            <person name="Diallo A.S."/>
            <person name="Dixon Z."/>
            <person name="McIntosh P.M."/>
            <person name="Murthy K.H."/>
            <person name="Rosen M.G."/>
            <person name="Simpson L.M."/>
            <person name="Koustas K."/>
            <person name="Fogarty M.P."/>
            <person name="Molloy S.D."/>
            <person name="Garlena R.A."/>
            <person name="Russell D.A."/>
            <person name="Pope W.H."/>
            <person name="Jacobs-Sera D."/>
            <person name="Hatfull G.F."/>
        </authorList>
    </citation>
    <scope>NUCLEOTIDE SEQUENCE [LARGE SCALE GENOMIC DNA]</scope>
</reference>
<keyword evidence="2" id="KW-1185">Reference proteome</keyword>
<dbReference type="GeneID" id="77924209"/>
<sequence length="93" mass="10647">MKWKLAATVALALSLVACSAGLKEGEVIEKRYSPESGYFTTVNNIQIWNTVPEQWEIRLRDCETRDDDGDCRTSWLEVSEGTYDDIEIGEHYE</sequence>
<protein>
    <recommendedName>
        <fullName evidence="3">Lipoprotein</fullName>
    </recommendedName>
</protein>
<dbReference type="RefSeq" id="YP_010648750.1">
    <property type="nucleotide sequence ID" value="NC_070762.1"/>
</dbReference>
<evidence type="ECO:0008006" key="3">
    <source>
        <dbReference type="Google" id="ProtNLM"/>
    </source>
</evidence>
<gene>
    <name evidence="1" type="primary">41</name>
    <name evidence="1" type="ORF">SEA_SIXAMA_41</name>
</gene>